<evidence type="ECO:0000313" key="3">
    <source>
        <dbReference type="Proteomes" id="UP001497525"/>
    </source>
</evidence>
<accession>A0AAV2TQK1</accession>
<dbReference type="AlphaFoldDB" id="A0AAV2TQK1"/>
<keyword evidence="1" id="KW-0175">Coiled coil</keyword>
<protein>
    <submittedName>
        <fullName evidence="2">Uncharacterized protein</fullName>
    </submittedName>
</protein>
<evidence type="ECO:0000256" key="1">
    <source>
        <dbReference type="SAM" id="Coils"/>
    </source>
</evidence>
<reference evidence="2" key="1">
    <citation type="submission" date="2024-06" db="EMBL/GenBank/DDBJ databases">
        <authorList>
            <person name="Liu X."/>
            <person name="Lenzi L."/>
            <person name="Haldenby T S."/>
            <person name="Uol C."/>
        </authorList>
    </citation>
    <scope>NUCLEOTIDE SEQUENCE</scope>
</reference>
<proteinExistence type="predicted"/>
<evidence type="ECO:0000313" key="2">
    <source>
        <dbReference type="EMBL" id="CAL5139030.1"/>
    </source>
</evidence>
<dbReference type="EMBL" id="CAXLJL010000578">
    <property type="protein sequence ID" value="CAL5139030.1"/>
    <property type="molecule type" value="Genomic_DNA"/>
</dbReference>
<dbReference type="Proteomes" id="UP001497525">
    <property type="component" value="Unassembled WGS sequence"/>
</dbReference>
<gene>
    <name evidence="2" type="ORF">CDAUBV1_LOCUS14080</name>
</gene>
<sequence length="190" mass="21640">MWFGGGQTKSSIAEANRHLIALTDNVSELEEKLKLKDAELRKKEEDFTIAMQEVQDKRKLELKDLNALIFRQNVRIQRLEKDISARDTELAILRKRCRMFDEVLRYKATLGKLTITLEQAEQYASLTANARNYMCDRTGDTDSVNTDPAPLMIRDVPVLHLRNGEDQSIEESGSATSVPKLLHLNHTPSS</sequence>
<feature type="coiled-coil region" evidence="1">
    <location>
        <begin position="12"/>
        <end position="96"/>
    </location>
</feature>
<comment type="caution">
    <text evidence="2">The sequence shown here is derived from an EMBL/GenBank/DDBJ whole genome shotgun (WGS) entry which is preliminary data.</text>
</comment>
<name>A0AAV2TQK1_CALDB</name>
<organism evidence="2 3">
    <name type="scientific">Calicophoron daubneyi</name>
    <name type="common">Rumen fluke</name>
    <name type="synonym">Paramphistomum daubneyi</name>
    <dbReference type="NCBI Taxonomy" id="300641"/>
    <lineage>
        <taxon>Eukaryota</taxon>
        <taxon>Metazoa</taxon>
        <taxon>Spiralia</taxon>
        <taxon>Lophotrochozoa</taxon>
        <taxon>Platyhelminthes</taxon>
        <taxon>Trematoda</taxon>
        <taxon>Digenea</taxon>
        <taxon>Plagiorchiida</taxon>
        <taxon>Pronocephalata</taxon>
        <taxon>Paramphistomoidea</taxon>
        <taxon>Paramphistomidae</taxon>
        <taxon>Calicophoron</taxon>
    </lineage>
</organism>